<dbReference type="OrthoDB" id="5608150at2"/>
<dbReference type="Proteomes" id="UP000243232">
    <property type="component" value="Chromosome I"/>
</dbReference>
<evidence type="ECO:0000256" key="4">
    <source>
        <dbReference type="SAM" id="MobiDB-lite"/>
    </source>
</evidence>
<feature type="domain" description="Type II/III secretion system secretin-like" evidence="6">
    <location>
        <begin position="140"/>
        <end position="244"/>
    </location>
</feature>
<evidence type="ECO:0000256" key="2">
    <source>
        <dbReference type="RuleBase" id="RU004003"/>
    </source>
</evidence>
<organism evidence="8 9">
    <name type="scientific">Pseudomonas pohangensis</name>
    <dbReference type="NCBI Taxonomy" id="364197"/>
    <lineage>
        <taxon>Bacteria</taxon>
        <taxon>Pseudomonadati</taxon>
        <taxon>Pseudomonadota</taxon>
        <taxon>Gammaproteobacteria</taxon>
        <taxon>Pseudomonadales</taxon>
        <taxon>Pseudomonadaceae</taxon>
        <taxon>Pseudomonas</taxon>
    </lineage>
</organism>
<dbReference type="AlphaFoldDB" id="A0A1H2EZT6"/>
<dbReference type="InterPro" id="IPR038591">
    <property type="entry name" value="NolW-like_sf"/>
</dbReference>
<dbReference type="GO" id="GO:0009279">
    <property type="term" value="C:cell outer membrane"/>
    <property type="evidence" value="ECO:0007669"/>
    <property type="project" value="UniProtKB-SubCell"/>
</dbReference>
<evidence type="ECO:0000256" key="3">
    <source>
        <dbReference type="RuleBase" id="RU004004"/>
    </source>
</evidence>
<dbReference type="GO" id="GO:0009306">
    <property type="term" value="P:protein secretion"/>
    <property type="evidence" value="ECO:0007669"/>
    <property type="project" value="InterPro"/>
</dbReference>
<accession>A0A1H2EZT6</accession>
<dbReference type="EMBL" id="LT629785">
    <property type="protein sequence ID" value="SDU00617.1"/>
    <property type="molecule type" value="Genomic_DNA"/>
</dbReference>
<evidence type="ECO:0000313" key="9">
    <source>
        <dbReference type="Proteomes" id="UP000243232"/>
    </source>
</evidence>
<evidence type="ECO:0000259" key="7">
    <source>
        <dbReference type="Pfam" id="PF03958"/>
    </source>
</evidence>
<sequence>MTFRRLCLTVLLGISFTAQAATEVIALDYLTADDVLATAQSVLGSEGRASVYGNQLIVSAPAEKIAELRSVIQQLDTQPRRLLITLDTSGTASDSDRGYRVDGSASAGNVEIIAGRGEINGKDQVRIINNKSTSNSGGVQQVQATEGYPALIQVGQSVPLRTTSSGPYGQTIQNTQYRNVTSGFLVTATVSGDRVNLSIRSNNDSLSRSQPGVINVQSTDTRVNGRLGEWISLGGVSSQSQGQDSGFLQRSTSGSADDMSMRIKVEVAP</sequence>
<evidence type="ECO:0000256" key="1">
    <source>
        <dbReference type="ARBA" id="ARBA00022729"/>
    </source>
</evidence>
<dbReference type="InterPro" id="IPR004846">
    <property type="entry name" value="T2SS/T3SS_dom"/>
</dbReference>
<feature type="chain" id="PRO_5009273460" evidence="5">
    <location>
        <begin position="21"/>
        <end position="269"/>
    </location>
</feature>
<feature type="compositionally biased region" description="Low complexity" evidence="4">
    <location>
        <begin position="235"/>
        <end position="249"/>
    </location>
</feature>
<dbReference type="RefSeq" id="WP_090193564.1">
    <property type="nucleotide sequence ID" value="NZ_LT629785.1"/>
</dbReference>
<dbReference type="Pfam" id="PF00263">
    <property type="entry name" value="Secretin"/>
    <property type="match status" value="1"/>
</dbReference>
<keyword evidence="3" id="KW-0813">Transport</keyword>
<dbReference type="Gene3D" id="3.30.1370.120">
    <property type="match status" value="1"/>
</dbReference>
<dbReference type="InterPro" id="IPR005644">
    <property type="entry name" value="NolW-like"/>
</dbReference>
<dbReference type="Pfam" id="PF03958">
    <property type="entry name" value="Secretin_N"/>
    <property type="match status" value="1"/>
</dbReference>
<protein>
    <submittedName>
        <fullName evidence="8">Type II and III secretion system protein</fullName>
    </submittedName>
</protein>
<feature type="region of interest" description="Disordered" evidence="4">
    <location>
        <begin position="235"/>
        <end position="261"/>
    </location>
</feature>
<evidence type="ECO:0000259" key="6">
    <source>
        <dbReference type="Pfam" id="PF00263"/>
    </source>
</evidence>
<comment type="similarity">
    <text evidence="2">Belongs to the bacterial secretin family.</text>
</comment>
<reference evidence="9" key="1">
    <citation type="submission" date="2016-10" db="EMBL/GenBank/DDBJ databases">
        <authorList>
            <person name="Varghese N."/>
            <person name="Submissions S."/>
        </authorList>
    </citation>
    <scope>NUCLEOTIDE SEQUENCE [LARGE SCALE GENOMIC DNA]</scope>
    <source>
        <strain evidence="9">DSM 17875</strain>
    </source>
</reference>
<feature type="signal peptide" evidence="5">
    <location>
        <begin position="1"/>
        <end position="20"/>
    </location>
</feature>
<dbReference type="STRING" id="364197.SAMN05216296_1209"/>
<evidence type="ECO:0000256" key="5">
    <source>
        <dbReference type="SAM" id="SignalP"/>
    </source>
</evidence>
<keyword evidence="1 5" id="KW-0732">Signal</keyword>
<feature type="domain" description="NolW-like" evidence="7">
    <location>
        <begin position="22"/>
        <end position="80"/>
    </location>
</feature>
<comment type="subcellular location">
    <subcellularLocation>
        <location evidence="3">Cell outer membrane</location>
    </subcellularLocation>
</comment>
<name>A0A1H2EZT6_9PSED</name>
<proteinExistence type="inferred from homology"/>
<gene>
    <name evidence="8" type="ORF">SAMN05216296_1209</name>
</gene>
<evidence type="ECO:0000313" key="8">
    <source>
        <dbReference type="EMBL" id="SDU00617.1"/>
    </source>
</evidence>
<keyword evidence="9" id="KW-1185">Reference proteome</keyword>